<evidence type="ECO:0000256" key="5">
    <source>
        <dbReference type="ARBA" id="ARBA00023128"/>
    </source>
</evidence>
<dbReference type="GO" id="GO:1990904">
    <property type="term" value="C:ribonucleoprotein complex"/>
    <property type="evidence" value="ECO:0007669"/>
    <property type="project" value="UniProtKB-KW"/>
</dbReference>
<evidence type="ECO:0000313" key="9">
    <source>
        <dbReference type="Proteomes" id="UP000001194"/>
    </source>
</evidence>
<dbReference type="RefSeq" id="XP_001873447.1">
    <property type="nucleotide sequence ID" value="XM_001873412.1"/>
</dbReference>
<feature type="non-terminal residue" evidence="8">
    <location>
        <position position="52"/>
    </location>
</feature>
<protein>
    <recommendedName>
        <fullName evidence="7">Large ribosomal subunit protein mL40</fullName>
    </recommendedName>
</protein>
<dbReference type="HOGENOM" id="CLU_3092988_0_0_1"/>
<feature type="non-terminal residue" evidence="8">
    <location>
        <position position="1"/>
    </location>
</feature>
<dbReference type="STRING" id="486041.B0CRQ4"/>
<dbReference type="InterPro" id="IPR019192">
    <property type="entry name" value="Ribosomal_mL40"/>
</dbReference>
<evidence type="ECO:0000256" key="1">
    <source>
        <dbReference type="ARBA" id="ARBA00004173"/>
    </source>
</evidence>
<keyword evidence="5" id="KW-0496">Mitochondrion</keyword>
<dbReference type="Gene3D" id="6.10.250.3440">
    <property type="match status" value="1"/>
</dbReference>
<evidence type="ECO:0000313" key="8">
    <source>
        <dbReference type="EMBL" id="EDR15239.1"/>
    </source>
</evidence>
<dbReference type="InterPro" id="IPR042831">
    <property type="entry name" value="Ribosomal_mL40_fung"/>
</dbReference>
<dbReference type="EMBL" id="DS547091">
    <property type="protein sequence ID" value="EDR15239.1"/>
    <property type="molecule type" value="Genomic_DNA"/>
</dbReference>
<dbReference type="GO" id="GO:0032543">
    <property type="term" value="P:mitochondrial translation"/>
    <property type="evidence" value="ECO:0007669"/>
    <property type="project" value="InterPro"/>
</dbReference>
<keyword evidence="9" id="KW-1185">Reference proteome</keyword>
<dbReference type="PANTHER" id="PTHR39150">
    <property type="entry name" value="54S RIBOSOMAL PROTEIN L28, MITOCHONDRIAL"/>
    <property type="match status" value="1"/>
</dbReference>
<evidence type="ECO:0000256" key="4">
    <source>
        <dbReference type="ARBA" id="ARBA00022980"/>
    </source>
</evidence>
<dbReference type="GO" id="GO:0005739">
    <property type="term" value="C:mitochondrion"/>
    <property type="evidence" value="ECO:0007669"/>
    <property type="project" value="UniProtKB-SubCell"/>
</dbReference>
<dbReference type="PANTHER" id="PTHR39150:SF1">
    <property type="entry name" value="LARGE RIBOSOMAL SUBUNIT PROTEIN ML40"/>
    <property type="match status" value="1"/>
</dbReference>
<evidence type="ECO:0000256" key="7">
    <source>
        <dbReference type="ARBA" id="ARBA00035192"/>
    </source>
</evidence>
<sequence>HQTIERAWLLHKRHLRKKRDAEVARKFKCMKEAMDELYKLDPKLYLEANRSE</sequence>
<dbReference type="OrthoDB" id="2098203at2759"/>
<dbReference type="GeneID" id="6069759"/>
<organism evidence="9">
    <name type="scientific">Laccaria bicolor (strain S238N-H82 / ATCC MYA-4686)</name>
    <name type="common">Bicoloured deceiver</name>
    <name type="synonym">Laccaria laccata var. bicolor</name>
    <dbReference type="NCBI Taxonomy" id="486041"/>
    <lineage>
        <taxon>Eukaryota</taxon>
        <taxon>Fungi</taxon>
        <taxon>Dikarya</taxon>
        <taxon>Basidiomycota</taxon>
        <taxon>Agaricomycotina</taxon>
        <taxon>Agaricomycetes</taxon>
        <taxon>Agaricomycetidae</taxon>
        <taxon>Agaricales</taxon>
        <taxon>Agaricineae</taxon>
        <taxon>Hydnangiaceae</taxon>
        <taxon>Laccaria</taxon>
    </lineage>
</organism>
<dbReference type="InParanoid" id="B0CRQ4"/>
<dbReference type="GO" id="GO:0003735">
    <property type="term" value="F:structural constituent of ribosome"/>
    <property type="evidence" value="ECO:0007669"/>
    <property type="project" value="InterPro"/>
</dbReference>
<reference evidence="8 9" key="1">
    <citation type="journal article" date="2008" name="Nature">
        <title>The genome of Laccaria bicolor provides insights into mycorrhizal symbiosis.</title>
        <authorList>
            <person name="Martin F."/>
            <person name="Aerts A."/>
            <person name="Ahren D."/>
            <person name="Brun A."/>
            <person name="Danchin E.G.J."/>
            <person name="Duchaussoy F."/>
            <person name="Gibon J."/>
            <person name="Kohler A."/>
            <person name="Lindquist E."/>
            <person name="Pereda V."/>
            <person name="Salamov A."/>
            <person name="Shapiro H.J."/>
            <person name="Wuyts J."/>
            <person name="Blaudez D."/>
            <person name="Buee M."/>
            <person name="Brokstein P."/>
            <person name="Canbaeck B."/>
            <person name="Cohen D."/>
            <person name="Courty P.E."/>
            <person name="Coutinho P.M."/>
            <person name="Delaruelle C."/>
            <person name="Detter J.C."/>
            <person name="Deveau A."/>
            <person name="DiFazio S."/>
            <person name="Duplessis S."/>
            <person name="Fraissinet-Tachet L."/>
            <person name="Lucic E."/>
            <person name="Frey-Klett P."/>
            <person name="Fourrey C."/>
            <person name="Feussner I."/>
            <person name="Gay G."/>
            <person name="Grimwood J."/>
            <person name="Hoegger P.J."/>
            <person name="Jain P."/>
            <person name="Kilaru S."/>
            <person name="Labbe J."/>
            <person name="Lin Y.C."/>
            <person name="Legue V."/>
            <person name="Le Tacon F."/>
            <person name="Marmeisse R."/>
            <person name="Melayah D."/>
            <person name="Montanini B."/>
            <person name="Muratet M."/>
            <person name="Nehls U."/>
            <person name="Niculita-Hirzel H."/>
            <person name="Oudot-Le Secq M.P."/>
            <person name="Peter M."/>
            <person name="Quesneville H."/>
            <person name="Rajashekar B."/>
            <person name="Reich M."/>
            <person name="Rouhier N."/>
            <person name="Schmutz J."/>
            <person name="Yin T."/>
            <person name="Chalot M."/>
            <person name="Henrissat B."/>
            <person name="Kuees U."/>
            <person name="Lucas S."/>
            <person name="Van de Peer Y."/>
            <person name="Podila G.K."/>
            <person name="Polle A."/>
            <person name="Pukkila P.J."/>
            <person name="Richardson P.M."/>
            <person name="Rouze P."/>
            <person name="Sanders I.R."/>
            <person name="Stajich J.E."/>
            <person name="Tunlid A."/>
            <person name="Tuskan G."/>
            <person name="Grigoriev I.V."/>
        </authorList>
    </citation>
    <scope>NUCLEOTIDE SEQUENCE [LARGE SCALE GENOMIC DNA]</scope>
    <source>
        <strain evidence="9">S238N-H82 / ATCC MYA-4686</strain>
    </source>
</reference>
<comment type="similarity">
    <text evidence="2">Belongs to the mitochondrion-specific ribosomal protein mL40 family.</text>
</comment>
<evidence type="ECO:0000256" key="2">
    <source>
        <dbReference type="ARBA" id="ARBA00009360"/>
    </source>
</evidence>
<comment type="subcellular location">
    <subcellularLocation>
        <location evidence="1">Mitochondrion</location>
    </subcellularLocation>
</comment>
<gene>
    <name evidence="8" type="ORF">LACBIDRAFT_149313</name>
</gene>
<dbReference type="Pfam" id="PF09812">
    <property type="entry name" value="MRP-L28"/>
    <property type="match status" value="1"/>
</dbReference>
<dbReference type="KEGG" id="lbc:LACBIDRAFT_149313"/>
<proteinExistence type="inferred from homology"/>
<keyword evidence="4" id="KW-0689">Ribosomal protein</keyword>
<name>B0CRQ4_LACBS</name>
<evidence type="ECO:0000256" key="3">
    <source>
        <dbReference type="ARBA" id="ARBA00022946"/>
    </source>
</evidence>
<dbReference type="AlphaFoldDB" id="B0CRQ4"/>
<evidence type="ECO:0000256" key="6">
    <source>
        <dbReference type="ARBA" id="ARBA00023274"/>
    </source>
</evidence>
<dbReference type="Proteomes" id="UP000001194">
    <property type="component" value="Unassembled WGS sequence"/>
</dbReference>
<keyword evidence="6" id="KW-0687">Ribonucleoprotein</keyword>
<accession>B0CRQ4</accession>
<keyword evidence="3" id="KW-0809">Transit peptide</keyword>
<dbReference type="GO" id="GO:0005840">
    <property type="term" value="C:ribosome"/>
    <property type="evidence" value="ECO:0007669"/>
    <property type="project" value="UniProtKB-KW"/>
</dbReference>